<feature type="non-terminal residue" evidence="2">
    <location>
        <position position="1"/>
    </location>
</feature>
<evidence type="ECO:0000256" key="1">
    <source>
        <dbReference type="SAM" id="MobiDB-lite"/>
    </source>
</evidence>
<reference evidence="2 3" key="1">
    <citation type="journal article" date="2014" name="Am. J. Bot.">
        <title>Genome assembly and annotation for red clover (Trifolium pratense; Fabaceae).</title>
        <authorList>
            <person name="Istvanek J."/>
            <person name="Jaros M."/>
            <person name="Krenek A."/>
            <person name="Repkova J."/>
        </authorList>
    </citation>
    <scope>NUCLEOTIDE SEQUENCE [LARGE SCALE GENOMIC DNA]</scope>
    <source>
        <strain evidence="3">cv. Tatra</strain>
        <tissue evidence="2">Young leaves</tissue>
    </source>
</reference>
<sequence>PQNSAQVSPQDKPSPSKAAEGVVEGTTGAQPEGVLEKSPSPQPVETAIL</sequence>
<dbReference type="EMBL" id="ASHM01243333">
    <property type="protein sequence ID" value="PNX69186.1"/>
    <property type="molecule type" value="Genomic_DNA"/>
</dbReference>
<comment type="caution">
    <text evidence="2">The sequence shown here is derived from an EMBL/GenBank/DDBJ whole genome shotgun (WGS) entry which is preliminary data.</text>
</comment>
<proteinExistence type="predicted"/>
<gene>
    <name evidence="2" type="ORF">L195_g064321</name>
</gene>
<evidence type="ECO:0000313" key="3">
    <source>
        <dbReference type="Proteomes" id="UP000236291"/>
    </source>
</evidence>
<organism evidence="2 3">
    <name type="scientific">Trifolium pratense</name>
    <name type="common">Red clover</name>
    <dbReference type="NCBI Taxonomy" id="57577"/>
    <lineage>
        <taxon>Eukaryota</taxon>
        <taxon>Viridiplantae</taxon>
        <taxon>Streptophyta</taxon>
        <taxon>Embryophyta</taxon>
        <taxon>Tracheophyta</taxon>
        <taxon>Spermatophyta</taxon>
        <taxon>Magnoliopsida</taxon>
        <taxon>eudicotyledons</taxon>
        <taxon>Gunneridae</taxon>
        <taxon>Pentapetalae</taxon>
        <taxon>rosids</taxon>
        <taxon>fabids</taxon>
        <taxon>Fabales</taxon>
        <taxon>Fabaceae</taxon>
        <taxon>Papilionoideae</taxon>
        <taxon>50 kb inversion clade</taxon>
        <taxon>NPAAA clade</taxon>
        <taxon>Hologalegina</taxon>
        <taxon>IRL clade</taxon>
        <taxon>Trifolieae</taxon>
        <taxon>Trifolium</taxon>
    </lineage>
</organism>
<feature type="non-terminal residue" evidence="2">
    <location>
        <position position="49"/>
    </location>
</feature>
<reference evidence="2 3" key="2">
    <citation type="journal article" date="2017" name="Front. Plant Sci.">
        <title>Gene Classification and Mining of Molecular Markers Useful in Red Clover (Trifolium pratense) Breeding.</title>
        <authorList>
            <person name="Istvanek J."/>
            <person name="Dluhosova J."/>
            <person name="Dluhos P."/>
            <person name="Patkova L."/>
            <person name="Nedelnik J."/>
            <person name="Repkova J."/>
        </authorList>
    </citation>
    <scope>NUCLEOTIDE SEQUENCE [LARGE SCALE GENOMIC DNA]</scope>
    <source>
        <strain evidence="3">cv. Tatra</strain>
        <tissue evidence="2">Young leaves</tissue>
    </source>
</reference>
<name>A0A2K3KSC3_TRIPR</name>
<dbReference type="AlphaFoldDB" id="A0A2K3KSC3"/>
<protein>
    <submittedName>
        <fullName evidence="2">Uncharacterized protein</fullName>
    </submittedName>
</protein>
<dbReference type="Proteomes" id="UP000236291">
    <property type="component" value="Unassembled WGS sequence"/>
</dbReference>
<evidence type="ECO:0000313" key="2">
    <source>
        <dbReference type="EMBL" id="PNX69186.1"/>
    </source>
</evidence>
<accession>A0A2K3KSC3</accession>
<feature type="region of interest" description="Disordered" evidence="1">
    <location>
        <begin position="1"/>
        <end position="49"/>
    </location>
</feature>
<feature type="compositionally biased region" description="Polar residues" evidence="1">
    <location>
        <begin position="1"/>
        <end position="13"/>
    </location>
</feature>